<dbReference type="InterPro" id="IPR017439">
    <property type="entry name" value="Amidohydrolase"/>
</dbReference>
<dbReference type="Gene3D" id="3.40.630.10">
    <property type="entry name" value="Zn peptidases"/>
    <property type="match status" value="1"/>
</dbReference>
<dbReference type="Pfam" id="PF01546">
    <property type="entry name" value="Peptidase_M20"/>
    <property type="match status" value="1"/>
</dbReference>
<organism evidence="3 4">
    <name type="scientific">Inquilinus ginsengisoli</name>
    <dbReference type="NCBI Taxonomy" id="363840"/>
    <lineage>
        <taxon>Bacteria</taxon>
        <taxon>Pseudomonadati</taxon>
        <taxon>Pseudomonadota</taxon>
        <taxon>Alphaproteobacteria</taxon>
        <taxon>Rhodospirillales</taxon>
        <taxon>Rhodospirillaceae</taxon>
        <taxon>Inquilinus</taxon>
    </lineage>
</organism>
<dbReference type="CDD" id="cd05666">
    <property type="entry name" value="M20_Acy1-like"/>
    <property type="match status" value="1"/>
</dbReference>
<dbReference type="NCBIfam" id="TIGR01891">
    <property type="entry name" value="amidohydrolases"/>
    <property type="match status" value="1"/>
</dbReference>
<dbReference type="SUPFAM" id="SSF55031">
    <property type="entry name" value="Bacterial exopeptidase dimerisation domain"/>
    <property type="match status" value="1"/>
</dbReference>
<protein>
    <submittedName>
        <fullName evidence="3">Hippurate hydrolase</fullName>
        <ecNumber evidence="3">3.5.1.32</ecNumber>
    </submittedName>
</protein>
<evidence type="ECO:0000313" key="4">
    <source>
        <dbReference type="Proteomes" id="UP001262410"/>
    </source>
</evidence>
<evidence type="ECO:0000313" key="3">
    <source>
        <dbReference type="EMBL" id="MDR6292138.1"/>
    </source>
</evidence>
<dbReference type="Proteomes" id="UP001262410">
    <property type="component" value="Unassembled WGS sequence"/>
</dbReference>
<dbReference type="RefSeq" id="WP_309797972.1">
    <property type="nucleotide sequence ID" value="NZ_JAVDPW010000008.1"/>
</dbReference>
<evidence type="ECO:0000256" key="1">
    <source>
        <dbReference type="ARBA" id="ARBA00022801"/>
    </source>
</evidence>
<dbReference type="EMBL" id="JAVDPW010000008">
    <property type="protein sequence ID" value="MDR6292138.1"/>
    <property type="molecule type" value="Genomic_DNA"/>
</dbReference>
<dbReference type="PANTHER" id="PTHR11014">
    <property type="entry name" value="PEPTIDASE M20 FAMILY MEMBER"/>
    <property type="match status" value="1"/>
</dbReference>
<dbReference type="SUPFAM" id="SSF53187">
    <property type="entry name" value="Zn-dependent exopeptidases"/>
    <property type="match status" value="1"/>
</dbReference>
<sequence>MTADPKTVLDAIKAYEADLVAIRHDIHAHPETGFEEVRTAALVAKTLRGWGIETHEGIAKTGVVGTLKGDRPGQRAVALRADMDALFIDEKTGAAHSSTVPGKMHACGHDGHTTMLLGAARYLSENRDFAGTVHFVFQPAEEGLGGGQLMVEEGLFDRFPADAVYGMHNNPGRPVGEFGIRPGAMMAAADTWTVSFGGTGGHGGSAPHLATDPTVVLAHFILAAQAIVGRNVPSVEPAVISVGHIAAGAAGSPNIIPPEVVVSGTARSYSPAVRDTLERRLRETAEGLAATYGCTAEVHYHRRYPPLINHPEQTAIAAGVAAGIVGADKVATDIPRLTGAEDFSFMLQQRPGAFILIGNGVEPDGSYHYVHTPHYDFNDAIIALGATYWVSLVGHELGVEG</sequence>
<dbReference type="PANTHER" id="PTHR11014:SF63">
    <property type="entry name" value="METALLOPEPTIDASE, PUTATIVE (AFU_ORTHOLOGUE AFUA_6G09600)-RELATED"/>
    <property type="match status" value="1"/>
</dbReference>
<dbReference type="EC" id="3.5.1.32" evidence="3"/>
<proteinExistence type="predicted"/>
<keyword evidence="4" id="KW-1185">Reference proteome</keyword>
<name>A0ABU1JU49_9PROT</name>
<dbReference type="Gene3D" id="3.30.70.360">
    <property type="match status" value="1"/>
</dbReference>
<keyword evidence="1 3" id="KW-0378">Hydrolase</keyword>
<feature type="domain" description="Peptidase M20 dimerisation" evidence="2">
    <location>
        <begin position="191"/>
        <end position="288"/>
    </location>
</feature>
<dbReference type="InterPro" id="IPR011650">
    <property type="entry name" value="Peptidase_M20_dimer"/>
</dbReference>
<evidence type="ECO:0000259" key="2">
    <source>
        <dbReference type="Pfam" id="PF07687"/>
    </source>
</evidence>
<accession>A0ABU1JU49</accession>
<dbReference type="GO" id="GO:0047980">
    <property type="term" value="F:hippurate hydrolase activity"/>
    <property type="evidence" value="ECO:0007669"/>
    <property type="project" value="UniProtKB-EC"/>
</dbReference>
<comment type="caution">
    <text evidence="3">The sequence shown here is derived from an EMBL/GenBank/DDBJ whole genome shotgun (WGS) entry which is preliminary data.</text>
</comment>
<dbReference type="Pfam" id="PF07687">
    <property type="entry name" value="M20_dimer"/>
    <property type="match status" value="1"/>
</dbReference>
<dbReference type="InterPro" id="IPR036264">
    <property type="entry name" value="Bact_exopeptidase_dim_dom"/>
</dbReference>
<dbReference type="PIRSF" id="PIRSF005962">
    <property type="entry name" value="Pept_M20D_amidohydro"/>
    <property type="match status" value="1"/>
</dbReference>
<gene>
    <name evidence="3" type="ORF">E9232_004676</name>
</gene>
<reference evidence="3 4" key="1">
    <citation type="submission" date="2023-07" db="EMBL/GenBank/DDBJ databases">
        <title>Sorghum-associated microbial communities from plants grown in Nebraska, USA.</title>
        <authorList>
            <person name="Schachtman D."/>
        </authorList>
    </citation>
    <scope>NUCLEOTIDE SEQUENCE [LARGE SCALE GENOMIC DNA]</scope>
    <source>
        <strain evidence="3 4">584</strain>
    </source>
</reference>
<dbReference type="InterPro" id="IPR002933">
    <property type="entry name" value="Peptidase_M20"/>
</dbReference>